<feature type="region of interest" description="Disordered" evidence="1">
    <location>
        <begin position="140"/>
        <end position="163"/>
    </location>
</feature>
<feature type="region of interest" description="Disordered" evidence="1">
    <location>
        <begin position="314"/>
        <end position="335"/>
    </location>
</feature>
<dbReference type="Proteomes" id="UP001295684">
    <property type="component" value="Unassembled WGS sequence"/>
</dbReference>
<feature type="compositionally biased region" description="Basic and acidic residues" evidence="1">
    <location>
        <begin position="143"/>
        <end position="155"/>
    </location>
</feature>
<evidence type="ECO:0000313" key="3">
    <source>
        <dbReference type="Proteomes" id="UP001295684"/>
    </source>
</evidence>
<gene>
    <name evidence="2" type="ORF">ECRASSUSDP1_LOCUS1238</name>
</gene>
<dbReference type="AlphaFoldDB" id="A0AAD1U6G4"/>
<evidence type="ECO:0000313" key="2">
    <source>
        <dbReference type="EMBL" id="CAI2359944.1"/>
    </source>
</evidence>
<evidence type="ECO:0000256" key="1">
    <source>
        <dbReference type="SAM" id="MobiDB-lite"/>
    </source>
</evidence>
<proteinExistence type="predicted"/>
<accession>A0AAD1U6G4</accession>
<reference evidence="2" key="1">
    <citation type="submission" date="2023-07" db="EMBL/GenBank/DDBJ databases">
        <authorList>
            <consortium name="AG Swart"/>
            <person name="Singh M."/>
            <person name="Singh A."/>
            <person name="Seah K."/>
            <person name="Emmerich C."/>
        </authorList>
    </citation>
    <scope>NUCLEOTIDE SEQUENCE</scope>
    <source>
        <strain evidence="2">DP1</strain>
    </source>
</reference>
<organism evidence="2 3">
    <name type="scientific">Euplotes crassus</name>
    <dbReference type="NCBI Taxonomy" id="5936"/>
    <lineage>
        <taxon>Eukaryota</taxon>
        <taxon>Sar</taxon>
        <taxon>Alveolata</taxon>
        <taxon>Ciliophora</taxon>
        <taxon>Intramacronucleata</taxon>
        <taxon>Spirotrichea</taxon>
        <taxon>Hypotrichia</taxon>
        <taxon>Euplotida</taxon>
        <taxon>Euplotidae</taxon>
        <taxon>Moneuplotes</taxon>
    </lineage>
</organism>
<comment type="caution">
    <text evidence="2">The sequence shown here is derived from an EMBL/GenBank/DDBJ whole genome shotgun (WGS) entry which is preliminary data.</text>
</comment>
<name>A0AAD1U6G4_EUPCR</name>
<sequence>MQKTSSFFQTNNSSLNTLFLFFQTNPSYTCSKPFKRKYFSMQKYYRFKIQSNKHPRDISNKSVTKGLTKNTRKTLSDLISCMTTDPKRHGRNLSQTKNPMLSRRVNTSVLKLKSPQKLASKKNIRKEVQNKSQIRPSFFLGKESCDKDNEQKNDSEEAEGAISHLKASKEQIEKDFDRFYKDKPSEKKQIMNLSKLVKHNMKVFRKRLEYLNYDEFISSKPSPDLFEKSLKRLRRGNNYGLRNMHENLKKVEHSTRQIKQKTKDRKSQQELTHFPVVKDDLKLAMKISKFEKLRKSNNHSSALSKREVIKVFQKPKMRPSNSRFQLEPLFSKSDL</sequence>
<dbReference type="EMBL" id="CAMPGE010001171">
    <property type="protein sequence ID" value="CAI2359944.1"/>
    <property type="molecule type" value="Genomic_DNA"/>
</dbReference>
<keyword evidence="3" id="KW-1185">Reference proteome</keyword>
<protein>
    <submittedName>
        <fullName evidence="2">Uncharacterized protein</fullName>
    </submittedName>
</protein>